<dbReference type="Pfam" id="PF03018">
    <property type="entry name" value="Dirigent"/>
    <property type="match status" value="1"/>
</dbReference>
<evidence type="ECO:0000256" key="1">
    <source>
        <dbReference type="ARBA" id="ARBA00010746"/>
    </source>
</evidence>
<name>A0ABC8SSV6_9AQUA</name>
<keyword evidence="4" id="KW-0732">Signal</keyword>
<accession>A0ABC8SSV6</accession>
<evidence type="ECO:0000256" key="3">
    <source>
        <dbReference type="ARBA" id="ARBA00022525"/>
    </source>
</evidence>
<feature type="chain" id="PRO_5044531814" description="Dirigent protein" evidence="4">
    <location>
        <begin position="23"/>
        <end position="176"/>
    </location>
</feature>
<dbReference type="GO" id="GO:0048046">
    <property type="term" value="C:apoplast"/>
    <property type="evidence" value="ECO:0007669"/>
    <property type="project" value="UniProtKB-SubCell"/>
</dbReference>
<sequence length="176" mass="19288">MASSSFKLSFLLLLAIFICSNAVELGQLKETSMTLYFQDWFGGPNPTLIQITGRSDGFMSYEKFGTVFVTDDPVTIGFDGSSAQVARAQGMYVTSALDGSISHVMISLVFTNEEYKGSTLQIQGASPQFERVREVAVVSGTGKFRLGRGHATFETIHIDVEKSYCVIQSNVTVLHY</sequence>
<comment type="similarity">
    <text evidence="1 4">Belongs to the plant dirigent protein family.</text>
</comment>
<keyword evidence="6" id="KW-1185">Reference proteome</keyword>
<dbReference type="PANTHER" id="PTHR21495">
    <property type="entry name" value="NUCLEOPORIN-RELATED"/>
    <property type="match status" value="1"/>
</dbReference>
<evidence type="ECO:0000313" key="6">
    <source>
        <dbReference type="Proteomes" id="UP001642360"/>
    </source>
</evidence>
<evidence type="ECO:0000256" key="4">
    <source>
        <dbReference type="RuleBase" id="RU363099"/>
    </source>
</evidence>
<dbReference type="GO" id="GO:0009699">
    <property type="term" value="P:phenylpropanoid biosynthetic process"/>
    <property type="evidence" value="ECO:0007669"/>
    <property type="project" value="UniProtKB-ARBA"/>
</dbReference>
<dbReference type="EMBL" id="CAUOFW020003092">
    <property type="protein sequence ID" value="CAK9157993.1"/>
    <property type="molecule type" value="Genomic_DNA"/>
</dbReference>
<organism evidence="5 6">
    <name type="scientific">Ilex paraguariensis</name>
    <name type="common">yerba mate</name>
    <dbReference type="NCBI Taxonomy" id="185542"/>
    <lineage>
        <taxon>Eukaryota</taxon>
        <taxon>Viridiplantae</taxon>
        <taxon>Streptophyta</taxon>
        <taxon>Embryophyta</taxon>
        <taxon>Tracheophyta</taxon>
        <taxon>Spermatophyta</taxon>
        <taxon>Magnoliopsida</taxon>
        <taxon>eudicotyledons</taxon>
        <taxon>Gunneridae</taxon>
        <taxon>Pentapetalae</taxon>
        <taxon>asterids</taxon>
        <taxon>campanulids</taxon>
        <taxon>Aquifoliales</taxon>
        <taxon>Aquifoliaceae</taxon>
        <taxon>Ilex</taxon>
    </lineage>
</organism>
<comment type="subcellular location">
    <subcellularLocation>
        <location evidence="4">Secreted</location>
        <location evidence="4">Extracellular space</location>
        <location evidence="4">Apoplast</location>
    </subcellularLocation>
</comment>
<protein>
    <recommendedName>
        <fullName evidence="4">Dirigent protein</fullName>
    </recommendedName>
</protein>
<dbReference type="InterPro" id="IPR044859">
    <property type="entry name" value="Allene_oxi_cyc_Dirigent"/>
</dbReference>
<evidence type="ECO:0000313" key="5">
    <source>
        <dbReference type="EMBL" id="CAK9157993.1"/>
    </source>
</evidence>
<comment type="subunit">
    <text evidence="2 4">Homodimer.</text>
</comment>
<comment type="caution">
    <text evidence="5">The sequence shown here is derived from an EMBL/GenBank/DDBJ whole genome shotgun (WGS) entry which is preliminary data.</text>
</comment>
<evidence type="ECO:0000256" key="2">
    <source>
        <dbReference type="ARBA" id="ARBA00011738"/>
    </source>
</evidence>
<gene>
    <name evidence="5" type="ORF">ILEXP_LOCUS26572</name>
</gene>
<dbReference type="Proteomes" id="UP001642360">
    <property type="component" value="Unassembled WGS sequence"/>
</dbReference>
<dbReference type="Gene3D" id="2.40.480.10">
    <property type="entry name" value="Allene oxide cyclase-like"/>
    <property type="match status" value="1"/>
</dbReference>
<dbReference type="InterPro" id="IPR004265">
    <property type="entry name" value="Dirigent"/>
</dbReference>
<dbReference type="AlphaFoldDB" id="A0ABC8SSV6"/>
<keyword evidence="3 4" id="KW-0964">Secreted</keyword>
<comment type="function">
    <text evidence="4">Dirigent proteins impart stereoselectivity on the phenoxy radical-coupling reaction, yielding optically active lignans from two molecules of coniferyl alcohol in the biosynthesis of lignans, flavonolignans, and alkaloids and thus plays a central role in plant secondary metabolism.</text>
</comment>
<proteinExistence type="inferred from homology"/>
<keyword evidence="4" id="KW-0052">Apoplast</keyword>
<feature type="signal peptide" evidence="4">
    <location>
        <begin position="1"/>
        <end position="22"/>
    </location>
</feature>
<reference evidence="5 6" key="1">
    <citation type="submission" date="2024-02" db="EMBL/GenBank/DDBJ databases">
        <authorList>
            <person name="Vignale AGUSTIN F."/>
            <person name="Sosa J E."/>
            <person name="Modenutti C."/>
        </authorList>
    </citation>
    <scope>NUCLEOTIDE SEQUENCE [LARGE SCALE GENOMIC DNA]</scope>
</reference>